<accession>A0A914S9X0</accession>
<name>A0A914S9X0_PAREQ</name>
<organism evidence="1 2">
    <name type="scientific">Parascaris equorum</name>
    <name type="common">Equine roundworm</name>
    <dbReference type="NCBI Taxonomy" id="6256"/>
    <lineage>
        <taxon>Eukaryota</taxon>
        <taxon>Metazoa</taxon>
        <taxon>Ecdysozoa</taxon>
        <taxon>Nematoda</taxon>
        <taxon>Chromadorea</taxon>
        <taxon>Rhabditida</taxon>
        <taxon>Spirurina</taxon>
        <taxon>Ascaridomorpha</taxon>
        <taxon>Ascaridoidea</taxon>
        <taxon>Ascarididae</taxon>
        <taxon>Parascaris</taxon>
    </lineage>
</organism>
<dbReference type="WBParaSite" id="PEQ_0001095101-mRNA-1">
    <property type="protein sequence ID" value="PEQ_0001095101-mRNA-1"/>
    <property type="gene ID" value="PEQ_0001095101"/>
</dbReference>
<protein>
    <submittedName>
        <fullName evidence="2">Uncharacterized protein</fullName>
    </submittedName>
</protein>
<reference evidence="2" key="1">
    <citation type="submission" date="2022-11" db="UniProtKB">
        <authorList>
            <consortium name="WormBaseParasite"/>
        </authorList>
    </citation>
    <scope>IDENTIFICATION</scope>
</reference>
<evidence type="ECO:0000313" key="1">
    <source>
        <dbReference type="Proteomes" id="UP000887564"/>
    </source>
</evidence>
<dbReference type="AlphaFoldDB" id="A0A914S9X0"/>
<keyword evidence="1" id="KW-1185">Reference proteome</keyword>
<dbReference type="Proteomes" id="UP000887564">
    <property type="component" value="Unplaced"/>
</dbReference>
<proteinExistence type="predicted"/>
<sequence length="48" mass="5172">MVTELIDSRSVHFSINSLKASNENGESSIRATPIPSNHNIIVGVPEIP</sequence>
<evidence type="ECO:0000313" key="2">
    <source>
        <dbReference type="WBParaSite" id="PEQ_0001095101-mRNA-1"/>
    </source>
</evidence>